<dbReference type="Proteomes" id="UP000789525">
    <property type="component" value="Unassembled WGS sequence"/>
</dbReference>
<reference evidence="1" key="1">
    <citation type="submission" date="2021-06" db="EMBL/GenBank/DDBJ databases">
        <authorList>
            <person name="Kallberg Y."/>
            <person name="Tangrot J."/>
            <person name="Rosling A."/>
        </authorList>
    </citation>
    <scope>NUCLEOTIDE SEQUENCE</scope>
    <source>
        <strain evidence="1">CL356</strain>
    </source>
</reference>
<feature type="non-terminal residue" evidence="1">
    <location>
        <position position="196"/>
    </location>
</feature>
<gene>
    <name evidence="1" type="ORF">ACOLOM_LOCUS7258</name>
</gene>
<organism evidence="1 2">
    <name type="scientific">Acaulospora colombiana</name>
    <dbReference type="NCBI Taxonomy" id="27376"/>
    <lineage>
        <taxon>Eukaryota</taxon>
        <taxon>Fungi</taxon>
        <taxon>Fungi incertae sedis</taxon>
        <taxon>Mucoromycota</taxon>
        <taxon>Glomeromycotina</taxon>
        <taxon>Glomeromycetes</taxon>
        <taxon>Diversisporales</taxon>
        <taxon>Acaulosporaceae</taxon>
        <taxon>Acaulospora</taxon>
    </lineage>
</organism>
<evidence type="ECO:0000313" key="1">
    <source>
        <dbReference type="EMBL" id="CAG8618707.1"/>
    </source>
</evidence>
<name>A0ACA9MWJ3_9GLOM</name>
<sequence length="196" mass="21320">MNGSSEGEKSEEPPDYLATHLTPLGIGDTTSGNCPLRIKAGDRDTCPFQLLRKKDPATFDGPYRSGIPHHDPLREATTGSHVYIPMNFVHTSRLSSQFYSSWASPDSSLLHFSAALSFGESLFDGDFGVPSSGNALWYRAPANNWVLESLPIGNGYLGAYGKEDYKGANWDAADAPLVHERLAQLRTTIFQNGTAP</sequence>
<protein>
    <submittedName>
        <fullName evidence="1">15330_t:CDS:1</fullName>
    </submittedName>
</protein>
<accession>A0ACA9MWJ3</accession>
<keyword evidence="2" id="KW-1185">Reference proteome</keyword>
<comment type="caution">
    <text evidence="1">The sequence shown here is derived from an EMBL/GenBank/DDBJ whole genome shotgun (WGS) entry which is preliminary data.</text>
</comment>
<evidence type="ECO:0000313" key="2">
    <source>
        <dbReference type="Proteomes" id="UP000789525"/>
    </source>
</evidence>
<dbReference type="EMBL" id="CAJVPT010016369">
    <property type="protein sequence ID" value="CAG8618707.1"/>
    <property type="molecule type" value="Genomic_DNA"/>
</dbReference>
<proteinExistence type="predicted"/>